<feature type="domain" description="PPM-type phosphatase" evidence="2">
    <location>
        <begin position="123"/>
        <end position="338"/>
    </location>
</feature>
<dbReference type="EMBL" id="JAOTPO010000026">
    <property type="protein sequence ID" value="MDE5416080.1"/>
    <property type="molecule type" value="Genomic_DNA"/>
</dbReference>
<evidence type="ECO:0000256" key="1">
    <source>
        <dbReference type="ARBA" id="ARBA00022801"/>
    </source>
</evidence>
<dbReference type="PANTHER" id="PTHR43156">
    <property type="entry name" value="STAGE II SPORULATION PROTEIN E-RELATED"/>
    <property type="match status" value="1"/>
</dbReference>
<proteinExistence type="predicted"/>
<gene>
    <name evidence="3" type="ORF">N7Z68_22445</name>
</gene>
<dbReference type="Pfam" id="PF08673">
    <property type="entry name" value="RsbU_N"/>
    <property type="match status" value="1"/>
</dbReference>
<dbReference type="Gene3D" id="1.10.1240.30">
    <property type="entry name" value="KaiA/RbsU domain"/>
    <property type="match status" value="1"/>
</dbReference>
<organism evidence="3 4">
    <name type="scientific">Alkalihalobacterium chitinilyticum</name>
    <dbReference type="NCBI Taxonomy" id="2980103"/>
    <lineage>
        <taxon>Bacteria</taxon>
        <taxon>Bacillati</taxon>
        <taxon>Bacillota</taxon>
        <taxon>Bacilli</taxon>
        <taxon>Bacillales</taxon>
        <taxon>Bacillaceae</taxon>
        <taxon>Alkalihalobacterium</taxon>
    </lineage>
</organism>
<accession>A0ABT5VKU9</accession>
<dbReference type="InterPro" id="IPR036457">
    <property type="entry name" value="PPM-type-like_dom_sf"/>
</dbReference>
<dbReference type="PANTHER" id="PTHR43156:SF15">
    <property type="entry name" value="PHOSPHOSERINE PHOSPHATASE RSBU"/>
    <property type="match status" value="1"/>
</dbReference>
<dbReference type="InterPro" id="IPR052016">
    <property type="entry name" value="Bact_Sigma-Reg"/>
</dbReference>
<dbReference type="InterPro" id="IPR001932">
    <property type="entry name" value="PPM-type_phosphatase-like_dom"/>
</dbReference>
<evidence type="ECO:0000259" key="2">
    <source>
        <dbReference type="SMART" id="SM00331"/>
    </source>
</evidence>
<evidence type="ECO:0000313" key="3">
    <source>
        <dbReference type="EMBL" id="MDE5416080.1"/>
    </source>
</evidence>
<comment type="caution">
    <text evidence="3">The sequence shown here is derived from an EMBL/GenBank/DDBJ whole genome shotgun (WGS) entry which is preliminary data.</text>
</comment>
<reference evidence="3" key="1">
    <citation type="submission" date="2024-05" db="EMBL/GenBank/DDBJ databases">
        <title>Alkalihalobacillus sp. strain MEB203 novel alkaliphilic bacterium from Lonar Lake, India.</title>
        <authorList>
            <person name="Joshi A."/>
            <person name="Thite S."/>
            <person name="Mengade P."/>
        </authorList>
    </citation>
    <scope>NUCLEOTIDE SEQUENCE</scope>
    <source>
        <strain evidence="3">MEB 203</strain>
    </source>
</reference>
<sequence>MIEAESLDLTLESEYKGLLRAFLENKSEQDLYKAQQYSKRLLEKQISPEDMVSLHYAVLEEMFDDLSSDIKESFSFLLEIMVGYGLAYREHQSLRDKQLELEMQIDVAANMQQTLLPKEIPQMQDVDIGVISVPAGKMSGDYYYCVKNESGQLAVAIADIIGKGIPAAMCMSMIKYAIDSMPAYTLEPSTLLNNLNRVVEQNIDPSMFITMMYGSYDTNDHSFVYSGAGHEPGFYYSAKQDRFTDLYAKGLVLGVSNNTNFREYKLEVNVGDVIVLLSDGVTECRIGDQFIEREEITALLRRYIHLTAQEIVEKIYDDLAQLQDFSLNDDFSMIVIRRKV</sequence>
<evidence type="ECO:0000313" key="4">
    <source>
        <dbReference type="Proteomes" id="UP001148125"/>
    </source>
</evidence>
<dbReference type="SUPFAM" id="SSF81606">
    <property type="entry name" value="PP2C-like"/>
    <property type="match status" value="1"/>
</dbReference>
<name>A0ABT5VKU9_9BACI</name>
<keyword evidence="1" id="KW-0378">Hydrolase</keyword>
<dbReference type="Pfam" id="PF07228">
    <property type="entry name" value="SpoIIE"/>
    <property type="match status" value="1"/>
</dbReference>
<protein>
    <submittedName>
        <fullName evidence="3">PP2C family protein-serine/threonine phosphatase</fullName>
    </submittedName>
</protein>
<dbReference type="SUPFAM" id="SSF101215">
    <property type="entry name" value="KaiA/RbsU domain"/>
    <property type="match status" value="1"/>
</dbReference>
<dbReference type="RefSeq" id="WP_275120670.1">
    <property type="nucleotide sequence ID" value="NZ_JAOTPO010000026.1"/>
</dbReference>
<dbReference type="InterPro" id="IPR014787">
    <property type="entry name" value="PSer_Pase_RsbU_N"/>
</dbReference>
<dbReference type="Proteomes" id="UP001148125">
    <property type="component" value="Unassembled WGS sequence"/>
</dbReference>
<dbReference type="SMART" id="SM00331">
    <property type="entry name" value="PP2C_SIG"/>
    <property type="match status" value="1"/>
</dbReference>
<dbReference type="InterPro" id="IPR017944">
    <property type="entry name" value="KaiA/RbsU_helical_domain_sf"/>
</dbReference>
<keyword evidence="4" id="KW-1185">Reference proteome</keyword>
<dbReference type="Gene3D" id="3.60.40.10">
    <property type="entry name" value="PPM-type phosphatase domain"/>
    <property type="match status" value="1"/>
</dbReference>